<proteinExistence type="predicted"/>
<dbReference type="InterPro" id="IPR019734">
    <property type="entry name" value="TPR_rpt"/>
</dbReference>
<evidence type="ECO:0000313" key="3">
    <source>
        <dbReference type="Proteomes" id="UP000293195"/>
    </source>
</evidence>
<dbReference type="PROSITE" id="PS50005">
    <property type="entry name" value="TPR"/>
    <property type="match status" value="1"/>
</dbReference>
<dbReference type="PANTHER" id="PTHR46082">
    <property type="entry name" value="ATP/GTP-BINDING PROTEIN-RELATED"/>
    <property type="match status" value="1"/>
</dbReference>
<keyword evidence="3" id="KW-1185">Reference proteome</keyword>
<evidence type="ECO:0000313" key="2">
    <source>
        <dbReference type="EMBL" id="RYN88173.1"/>
    </source>
</evidence>
<evidence type="ECO:0000256" key="1">
    <source>
        <dbReference type="PROSITE-ProRule" id="PRU00339"/>
    </source>
</evidence>
<dbReference type="PANTHER" id="PTHR46082:SF6">
    <property type="entry name" value="AAA+ ATPASE DOMAIN-CONTAINING PROTEIN-RELATED"/>
    <property type="match status" value="1"/>
</dbReference>
<name>A0ABY0FU45_9PLEO</name>
<dbReference type="Proteomes" id="UP000293195">
    <property type="component" value="Unassembled WGS sequence"/>
</dbReference>
<dbReference type="EMBL" id="PDXF01000106">
    <property type="protein sequence ID" value="RYN88173.1"/>
    <property type="molecule type" value="Genomic_DNA"/>
</dbReference>
<dbReference type="Gene3D" id="1.25.40.10">
    <property type="entry name" value="Tetratricopeptide repeat domain"/>
    <property type="match status" value="1"/>
</dbReference>
<feature type="repeat" description="TPR" evidence="1">
    <location>
        <begin position="13"/>
        <end position="46"/>
    </location>
</feature>
<evidence type="ECO:0008006" key="4">
    <source>
        <dbReference type="Google" id="ProtNLM"/>
    </source>
</evidence>
<comment type="caution">
    <text evidence="2">The sequence shown here is derived from an EMBL/GenBank/DDBJ whole genome shotgun (WGS) entry which is preliminary data.</text>
</comment>
<gene>
    <name evidence="2" type="ORF">AA0119_g12108</name>
</gene>
<dbReference type="SUPFAM" id="SSF48452">
    <property type="entry name" value="TPR-like"/>
    <property type="match status" value="1"/>
</dbReference>
<protein>
    <recommendedName>
        <fullName evidence="4">MalT-like TPR region domain-containing protein</fullName>
    </recommendedName>
</protein>
<organism evidence="2 3">
    <name type="scientific">Alternaria tenuissima</name>
    <dbReference type="NCBI Taxonomy" id="119927"/>
    <lineage>
        <taxon>Eukaryota</taxon>
        <taxon>Fungi</taxon>
        <taxon>Dikarya</taxon>
        <taxon>Ascomycota</taxon>
        <taxon>Pezizomycotina</taxon>
        <taxon>Dothideomycetes</taxon>
        <taxon>Pleosporomycetidae</taxon>
        <taxon>Pleosporales</taxon>
        <taxon>Pleosporineae</taxon>
        <taxon>Pleosporaceae</taxon>
        <taxon>Alternaria</taxon>
        <taxon>Alternaria sect. Alternaria</taxon>
        <taxon>Alternaria alternata complex</taxon>
    </lineage>
</organism>
<sequence length="115" mass="12888">MVNDNLVIEVGIIEEMHMFGYLYADQGKLDEAETMYERALRGYENALGLEHVITYIRALTAMHNLAKLLSSVGRTSESRDLYTRAQAGIEIVFGRASSRYEVVEALARLSVNEAS</sequence>
<reference evidence="3" key="1">
    <citation type="journal article" date="2019" name="bioRxiv">
        <title>Genomics, evolutionary history and diagnostics of the Alternaria alternata species group including apple and Asian pear pathotypes.</title>
        <authorList>
            <person name="Armitage A.D."/>
            <person name="Cockerton H.M."/>
            <person name="Sreenivasaprasad S."/>
            <person name="Woodhall J.W."/>
            <person name="Lane C.R."/>
            <person name="Harrison R.J."/>
            <person name="Clarkson J.P."/>
        </authorList>
    </citation>
    <scope>NUCLEOTIDE SEQUENCE [LARGE SCALE GENOMIC DNA]</scope>
    <source>
        <strain evidence="3">FERA 635</strain>
    </source>
</reference>
<keyword evidence="1" id="KW-0802">TPR repeat</keyword>
<dbReference type="Pfam" id="PF13424">
    <property type="entry name" value="TPR_12"/>
    <property type="match status" value="1"/>
</dbReference>
<dbReference type="InterPro" id="IPR011990">
    <property type="entry name" value="TPR-like_helical_dom_sf"/>
</dbReference>
<dbReference type="InterPro" id="IPR053137">
    <property type="entry name" value="NLR-like"/>
</dbReference>
<accession>A0ABY0FU45</accession>